<keyword evidence="2" id="KW-1185">Reference proteome</keyword>
<dbReference type="AlphaFoldDB" id="A0A0D0GHW9"/>
<dbReference type="Proteomes" id="UP000032049">
    <property type="component" value="Unassembled WGS sequence"/>
</dbReference>
<evidence type="ECO:0000313" key="1">
    <source>
        <dbReference type="EMBL" id="KIO76837.1"/>
    </source>
</evidence>
<sequence length="84" mass="9172">MARAWYAYDGFGSLVLPSSYIYTPDRPVCRNGFSLCAVYAIYGGQFPTVISANLRKYIAAGLTIGTPQPQIPVNALAYIYLKDG</sequence>
<dbReference type="EMBL" id="JXRA01000053">
    <property type="protein sequence ID" value="KIO76837.1"/>
    <property type="molecule type" value="Genomic_DNA"/>
</dbReference>
<name>A0A0D0GHW9_9SPHI</name>
<organism evidence="1 2">
    <name type="scientific">Pedobacter lusitanus</name>
    <dbReference type="NCBI Taxonomy" id="1503925"/>
    <lineage>
        <taxon>Bacteria</taxon>
        <taxon>Pseudomonadati</taxon>
        <taxon>Bacteroidota</taxon>
        <taxon>Sphingobacteriia</taxon>
        <taxon>Sphingobacteriales</taxon>
        <taxon>Sphingobacteriaceae</taxon>
        <taxon>Pedobacter</taxon>
    </lineage>
</organism>
<evidence type="ECO:0000313" key="2">
    <source>
        <dbReference type="Proteomes" id="UP000032049"/>
    </source>
</evidence>
<dbReference type="STRING" id="1503925.TH53_12580"/>
<proteinExistence type="predicted"/>
<reference evidence="1 2" key="1">
    <citation type="submission" date="2015-01" db="EMBL/GenBank/DDBJ databases">
        <title>Draft genome sequence of Pedobacter sp. NL19 isolated from sludge of an effluent treatment pond in an abandoned uranium mine.</title>
        <authorList>
            <person name="Santos T."/>
            <person name="Caetano T."/>
            <person name="Covas C."/>
            <person name="Cruz A."/>
            <person name="Mendo S."/>
        </authorList>
    </citation>
    <scope>NUCLEOTIDE SEQUENCE [LARGE SCALE GENOMIC DNA]</scope>
    <source>
        <strain evidence="1 2">NL19</strain>
    </source>
</reference>
<gene>
    <name evidence="1" type="ORF">TH53_12580</name>
</gene>
<dbReference type="RefSeq" id="WP_041882491.1">
    <property type="nucleotide sequence ID" value="NZ_CP157278.1"/>
</dbReference>
<protein>
    <submittedName>
        <fullName evidence="1">Uncharacterized protein</fullName>
    </submittedName>
</protein>
<dbReference type="OrthoDB" id="769564at2"/>
<comment type="caution">
    <text evidence="1">The sequence shown here is derived from an EMBL/GenBank/DDBJ whole genome shotgun (WGS) entry which is preliminary data.</text>
</comment>
<accession>A0A0D0GHW9</accession>